<dbReference type="Pfam" id="PF13004">
    <property type="entry name" value="BACON"/>
    <property type="match status" value="1"/>
</dbReference>
<evidence type="ECO:0000259" key="2">
    <source>
        <dbReference type="Pfam" id="PF13004"/>
    </source>
</evidence>
<sequence>MKTDWKTTLWALFLLFGLAACSDDEEVNGSIMLTKGTQTSQTIYADETTDNSGGIHFTAAADWTASVIPVTSRAEGGSSVDWLSLSAYSGGPGEYTLTLTLKKNTTGQDRKAKIEIVCADDVITITVEQKGTTEDGGTLSSQGKRLVRLEHTSVECAHPDSYDMCIITFEYDNEGRLTEMHDISYIGDSQYYYSDDVYTFTYEDPKTVRLVQTKDHSSPYTYILQLNEAGDVGLMYEETVYPTTTAWRFDYDDNRYLQKVVENNTYELENGEDTAVLNPGTTASTRAFTYARLIMDWKDGNLINTGTDTYGIIYEDFMDWEYTSYLNETPDLDFNVMSSRSLFGIHHDGQYVDIINMLFALRMLGQNSRNLVKEDYANWGYEVDEPASKASDPTKETTDGAYWEPFEYSFTAENYLSRVTARGAFDGFESYVYEDEYIFTYE</sequence>
<reference evidence="3" key="2">
    <citation type="submission" date="2021-04" db="EMBL/GenBank/DDBJ databases">
        <authorList>
            <person name="Gilroy R."/>
        </authorList>
    </citation>
    <scope>NUCLEOTIDE SEQUENCE</scope>
    <source>
        <strain evidence="3">8470</strain>
    </source>
</reference>
<dbReference type="InterPro" id="IPR013783">
    <property type="entry name" value="Ig-like_fold"/>
</dbReference>
<protein>
    <recommendedName>
        <fullName evidence="2">BACON domain-containing protein</fullName>
    </recommendedName>
</protein>
<gene>
    <name evidence="3" type="ORF">H9928_12480</name>
</gene>
<name>A0A948X9U8_9BACT</name>
<reference evidence="3" key="1">
    <citation type="journal article" date="2021" name="PeerJ">
        <title>Extensive microbial diversity within the chicken gut microbiome revealed by metagenomics and culture.</title>
        <authorList>
            <person name="Gilroy R."/>
            <person name="Ravi A."/>
            <person name="Getino M."/>
            <person name="Pursley I."/>
            <person name="Horton D.L."/>
            <person name="Alikhan N.F."/>
            <person name="Baker D."/>
            <person name="Gharbi K."/>
            <person name="Hall N."/>
            <person name="Watson M."/>
            <person name="Adriaenssens E.M."/>
            <person name="Foster-Nyarko E."/>
            <person name="Jarju S."/>
            <person name="Secka A."/>
            <person name="Antonio M."/>
            <person name="Oren A."/>
            <person name="Chaudhuri R.R."/>
            <person name="La Ragione R."/>
            <person name="Hildebrand F."/>
            <person name="Pallen M.J."/>
        </authorList>
    </citation>
    <scope>NUCLEOTIDE SEQUENCE</scope>
    <source>
        <strain evidence="3">8470</strain>
    </source>
</reference>
<evidence type="ECO:0000313" key="3">
    <source>
        <dbReference type="EMBL" id="MBU3857323.1"/>
    </source>
</evidence>
<dbReference type="Proteomes" id="UP000784286">
    <property type="component" value="Unassembled WGS sequence"/>
</dbReference>
<evidence type="ECO:0000256" key="1">
    <source>
        <dbReference type="SAM" id="SignalP"/>
    </source>
</evidence>
<organism evidence="3 4">
    <name type="scientific">Candidatus Phocaeicola excrementipullorum</name>
    <dbReference type="NCBI Taxonomy" id="2838731"/>
    <lineage>
        <taxon>Bacteria</taxon>
        <taxon>Pseudomonadati</taxon>
        <taxon>Bacteroidota</taxon>
        <taxon>Bacteroidia</taxon>
        <taxon>Bacteroidales</taxon>
        <taxon>Bacteroidaceae</taxon>
        <taxon>Phocaeicola</taxon>
    </lineage>
</organism>
<accession>A0A948X9U8</accession>
<dbReference type="EMBL" id="JAHLFJ010000113">
    <property type="protein sequence ID" value="MBU3857323.1"/>
    <property type="molecule type" value="Genomic_DNA"/>
</dbReference>
<evidence type="ECO:0000313" key="4">
    <source>
        <dbReference type="Proteomes" id="UP000784286"/>
    </source>
</evidence>
<dbReference type="Gene3D" id="2.60.40.10">
    <property type="entry name" value="Immunoglobulins"/>
    <property type="match status" value="1"/>
</dbReference>
<dbReference type="AlphaFoldDB" id="A0A948X9U8"/>
<feature type="domain" description="BACON" evidence="2">
    <location>
        <begin position="77"/>
        <end position="130"/>
    </location>
</feature>
<feature type="signal peptide" evidence="1">
    <location>
        <begin position="1"/>
        <end position="22"/>
    </location>
</feature>
<feature type="chain" id="PRO_5036831408" description="BACON domain-containing protein" evidence="1">
    <location>
        <begin position="23"/>
        <end position="442"/>
    </location>
</feature>
<proteinExistence type="predicted"/>
<keyword evidence="1" id="KW-0732">Signal</keyword>
<dbReference type="InterPro" id="IPR024361">
    <property type="entry name" value="BACON"/>
</dbReference>
<comment type="caution">
    <text evidence="3">The sequence shown here is derived from an EMBL/GenBank/DDBJ whole genome shotgun (WGS) entry which is preliminary data.</text>
</comment>
<dbReference type="CDD" id="cd14948">
    <property type="entry name" value="BACON"/>
    <property type="match status" value="1"/>
</dbReference>
<dbReference type="PROSITE" id="PS51257">
    <property type="entry name" value="PROKAR_LIPOPROTEIN"/>
    <property type="match status" value="1"/>
</dbReference>